<protein>
    <submittedName>
        <fullName evidence="1">Uncharacterized protein</fullName>
    </submittedName>
</protein>
<gene>
    <name evidence="1" type="ORF">DWW02_21540</name>
</gene>
<organism evidence="1 2">
    <name type="scientific">Enterocloster bolteae</name>
    <dbReference type="NCBI Taxonomy" id="208479"/>
    <lineage>
        <taxon>Bacteria</taxon>
        <taxon>Bacillati</taxon>
        <taxon>Bacillota</taxon>
        <taxon>Clostridia</taxon>
        <taxon>Lachnospirales</taxon>
        <taxon>Lachnospiraceae</taxon>
        <taxon>Enterocloster</taxon>
    </lineage>
</organism>
<evidence type="ECO:0000313" key="2">
    <source>
        <dbReference type="Proteomes" id="UP000284543"/>
    </source>
</evidence>
<name>A0A412Z0N6_9FIRM</name>
<comment type="caution">
    <text evidence="1">The sequence shown here is derived from an EMBL/GenBank/DDBJ whole genome shotgun (WGS) entry which is preliminary data.</text>
</comment>
<proteinExistence type="predicted"/>
<dbReference type="RefSeq" id="WP_118019326.1">
    <property type="nucleotide sequence ID" value="NZ_QRZM01000010.1"/>
</dbReference>
<dbReference type="EMBL" id="QRZM01000010">
    <property type="protein sequence ID" value="RGV73451.1"/>
    <property type="molecule type" value="Genomic_DNA"/>
</dbReference>
<sequence length="152" mass="18486">MPVDKEVLIQYCEMKEEIKDIRRRIQKLDRFLEEPHQVSDTVKGTRRDGTIGSIKVTGYPVPEHYRKQRLRERYRQLLARKEAELLELTCQAEEYIQGIPKSEVRTMFRLYYIDGLPWWKVAQAMNRMFPKRRVKFTEDSCRVRNNRFFEEI</sequence>
<dbReference type="Proteomes" id="UP000284543">
    <property type="component" value="Unassembled WGS sequence"/>
</dbReference>
<reference evidence="1 2" key="1">
    <citation type="submission" date="2018-08" db="EMBL/GenBank/DDBJ databases">
        <title>A genome reference for cultivated species of the human gut microbiota.</title>
        <authorList>
            <person name="Zou Y."/>
            <person name="Xue W."/>
            <person name="Luo G."/>
        </authorList>
    </citation>
    <scope>NUCLEOTIDE SEQUENCE [LARGE SCALE GENOMIC DNA]</scope>
    <source>
        <strain evidence="1 2">AF14-18</strain>
    </source>
</reference>
<evidence type="ECO:0000313" key="1">
    <source>
        <dbReference type="EMBL" id="RGV73451.1"/>
    </source>
</evidence>
<accession>A0A412Z0N6</accession>
<dbReference type="AlphaFoldDB" id="A0A412Z0N6"/>